<feature type="domain" description="Methyl-accepting transducer" evidence="3">
    <location>
        <begin position="161"/>
        <end position="330"/>
    </location>
</feature>
<sequence length="473" mass="50832">MWPGMGKQERSLTCSCASPPFLPSNKGSFPIPRAGMDCGSPPRRSDIMSAPALPGHAPGHFVVYRLLAPLGILGAIVFGEIAAGVIAEPPALESLALRGGVGVVLALGVFWGQGRLMPVSTPGDLARRAAPVASPMPPPLPSSDPSRDLCGSCLTEYSDSFARFSQSMREETLSVVSDSDKNAEQLMNELHNVETSIEGLLSFIASTNTNERVVQIIESAEAQLARSQALIDEFAGERSHQADRVGMAMDQISQEVEALGSAIQAVRGIAHQTRMLALNATIEAVRAGDAGRGFAIVAAEVKTLSQESDRAAIAIADGISRLQHAVQTSLISLVGERISKEENGFAVISEAVKELTDNLEKLITHQRDTLTKVQYENRRLATPILEMIGSIQFQDVVKRRLLALVTCFERTATDIEELARHLPAMDAVTAADLRNAYQRSMTETLQFVVDELRNSHRNTDANATGQGAAIELF</sequence>
<dbReference type="GO" id="GO:0016020">
    <property type="term" value="C:membrane"/>
    <property type="evidence" value="ECO:0007669"/>
    <property type="project" value="InterPro"/>
</dbReference>
<keyword evidence="5" id="KW-1185">Reference proteome</keyword>
<gene>
    <name evidence="4" type="ORF">RSPPHO_00548</name>
</gene>
<dbReference type="Pfam" id="PF00015">
    <property type="entry name" value="MCPsignal"/>
    <property type="match status" value="1"/>
</dbReference>
<dbReference type="eggNOG" id="COG0840">
    <property type="taxonomic scope" value="Bacteria"/>
</dbReference>
<reference evidence="4 5" key="1">
    <citation type="submission" date="2012-02" db="EMBL/GenBank/DDBJ databases">
        <title>Shotgun genome sequence of Phaeospirillum photometricum DSM 122.</title>
        <authorList>
            <person name="Duquesne K."/>
            <person name="Sturgis J."/>
        </authorList>
    </citation>
    <scope>NUCLEOTIDE SEQUENCE [LARGE SCALE GENOMIC DNA]</scope>
    <source>
        <strain evidence="5">DSM122</strain>
    </source>
</reference>
<evidence type="ECO:0000259" key="3">
    <source>
        <dbReference type="PROSITE" id="PS50111"/>
    </source>
</evidence>
<dbReference type="PATRIC" id="fig|1150469.3.peg.644"/>
<evidence type="ECO:0000313" key="5">
    <source>
        <dbReference type="Proteomes" id="UP000033220"/>
    </source>
</evidence>
<dbReference type="AlphaFoldDB" id="H6SPQ4"/>
<dbReference type="GO" id="GO:0007165">
    <property type="term" value="P:signal transduction"/>
    <property type="evidence" value="ECO:0007669"/>
    <property type="project" value="UniProtKB-KW"/>
</dbReference>
<keyword evidence="1 2" id="KW-0807">Transducer</keyword>
<protein>
    <submittedName>
        <fullName evidence="4">Chemotaxis sensory transducer</fullName>
    </submittedName>
</protein>
<dbReference type="PROSITE" id="PS50111">
    <property type="entry name" value="CHEMOTAXIS_TRANSDUC_2"/>
    <property type="match status" value="1"/>
</dbReference>
<dbReference type="EMBL" id="HE663493">
    <property type="protein sequence ID" value="CCG07174.1"/>
    <property type="molecule type" value="Genomic_DNA"/>
</dbReference>
<dbReference type="PANTHER" id="PTHR32089">
    <property type="entry name" value="METHYL-ACCEPTING CHEMOTAXIS PROTEIN MCPB"/>
    <property type="match status" value="1"/>
</dbReference>
<organism evidence="4 5">
    <name type="scientific">Pararhodospirillum photometricum DSM 122</name>
    <dbReference type="NCBI Taxonomy" id="1150469"/>
    <lineage>
        <taxon>Bacteria</taxon>
        <taxon>Pseudomonadati</taxon>
        <taxon>Pseudomonadota</taxon>
        <taxon>Alphaproteobacteria</taxon>
        <taxon>Rhodospirillales</taxon>
        <taxon>Rhodospirillaceae</taxon>
        <taxon>Pararhodospirillum</taxon>
    </lineage>
</organism>
<evidence type="ECO:0000256" key="2">
    <source>
        <dbReference type="PROSITE-ProRule" id="PRU00284"/>
    </source>
</evidence>
<dbReference type="InterPro" id="IPR004089">
    <property type="entry name" value="MCPsignal_dom"/>
</dbReference>
<evidence type="ECO:0000256" key="1">
    <source>
        <dbReference type="ARBA" id="ARBA00023224"/>
    </source>
</evidence>
<dbReference type="STRING" id="1150469.RSPPHO_00548"/>
<dbReference type="SUPFAM" id="SSF58104">
    <property type="entry name" value="Methyl-accepting chemotaxis protein (MCP) signaling domain"/>
    <property type="match status" value="1"/>
</dbReference>
<dbReference type="Proteomes" id="UP000033220">
    <property type="component" value="Chromosome DSM 122"/>
</dbReference>
<dbReference type="SMART" id="SM00283">
    <property type="entry name" value="MA"/>
    <property type="match status" value="1"/>
</dbReference>
<dbReference type="KEGG" id="rpm:RSPPHO_00548"/>
<proteinExistence type="predicted"/>
<accession>H6SPQ4</accession>
<evidence type="ECO:0000313" key="4">
    <source>
        <dbReference type="EMBL" id="CCG07174.1"/>
    </source>
</evidence>
<dbReference type="Gene3D" id="1.10.287.950">
    <property type="entry name" value="Methyl-accepting chemotaxis protein"/>
    <property type="match status" value="1"/>
</dbReference>
<dbReference type="PANTHER" id="PTHR32089:SF112">
    <property type="entry name" value="LYSOZYME-LIKE PROTEIN-RELATED"/>
    <property type="match status" value="1"/>
</dbReference>
<name>H6SPQ4_PARPM</name>
<dbReference type="HOGENOM" id="CLU_645399_0_0_5"/>